<dbReference type="PANTHER" id="PTHR43776">
    <property type="entry name" value="TRANSPORT ATP-BINDING PROTEIN"/>
    <property type="match status" value="1"/>
</dbReference>
<dbReference type="SMART" id="SM00382">
    <property type="entry name" value="AAA"/>
    <property type="match status" value="1"/>
</dbReference>
<accession>A0A4Q9KDG7</accession>
<dbReference type="AlphaFoldDB" id="A0A4Q9KDG7"/>
<dbReference type="InterPro" id="IPR003593">
    <property type="entry name" value="AAA+_ATPase"/>
</dbReference>
<feature type="domain" description="ABC transporter" evidence="5">
    <location>
        <begin position="5"/>
        <end position="251"/>
    </location>
</feature>
<dbReference type="InterPro" id="IPR050319">
    <property type="entry name" value="ABC_transp_ATP-bind"/>
</dbReference>
<dbReference type="EMBL" id="SDMQ01000007">
    <property type="protein sequence ID" value="TBT84656.1"/>
    <property type="molecule type" value="Genomic_DNA"/>
</dbReference>
<evidence type="ECO:0000259" key="5">
    <source>
        <dbReference type="PROSITE" id="PS50893"/>
    </source>
</evidence>
<dbReference type="GO" id="GO:0055085">
    <property type="term" value="P:transmembrane transport"/>
    <property type="evidence" value="ECO:0007669"/>
    <property type="project" value="UniProtKB-ARBA"/>
</dbReference>
<protein>
    <submittedName>
        <fullName evidence="6">ABC transporter ATP-binding protein</fullName>
    </submittedName>
</protein>
<dbReference type="OrthoDB" id="5357528at2"/>
<dbReference type="RefSeq" id="WP_131168078.1">
    <property type="nucleotide sequence ID" value="NZ_SDMQ01000007.1"/>
</dbReference>
<name>A0A4Q9KDG7_9ACTN</name>
<evidence type="ECO:0000313" key="6">
    <source>
        <dbReference type="EMBL" id="TBT84656.1"/>
    </source>
</evidence>
<evidence type="ECO:0000256" key="4">
    <source>
        <dbReference type="ARBA" id="ARBA00022840"/>
    </source>
</evidence>
<dbReference type="PROSITE" id="PS50893">
    <property type="entry name" value="ABC_TRANSPORTER_2"/>
    <property type="match status" value="1"/>
</dbReference>
<comment type="similarity">
    <text evidence="1">Belongs to the ABC transporter superfamily.</text>
</comment>
<keyword evidence="4 6" id="KW-0067">ATP-binding</keyword>
<dbReference type="GO" id="GO:0016887">
    <property type="term" value="F:ATP hydrolysis activity"/>
    <property type="evidence" value="ECO:0007669"/>
    <property type="project" value="InterPro"/>
</dbReference>
<dbReference type="CDD" id="cd03257">
    <property type="entry name" value="ABC_NikE_OppD_transporters"/>
    <property type="match status" value="1"/>
</dbReference>
<keyword evidence="2" id="KW-0813">Transport</keyword>
<comment type="caution">
    <text evidence="6">The sequence shown here is derived from an EMBL/GenBank/DDBJ whole genome shotgun (WGS) entry which is preliminary data.</text>
</comment>
<evidence type="ECO:0000256" key="2">
    <source>
        <dbReference type="ARBA" id="ARBA00022448"/>
    </source>
</evidence>
<gene>
    <name evidence="6" type="ORF">ET989_08310</name>
</gene>
<dbReference type="InterPro" id="IPR027417">
    <property type="entry name" value="P-loop_NTPase"/>
</dbReference>
<dbReference type="GO" id="GO:0005524">
    <property type="term" value="F:ATP binding"/>
    <property type="evidence" value="ECO:0007669"/>
    <property type="project" value="UniProtKB-KW"/>
</dbReference>
<dbReference type="PANTHER" id="PTHR43776:SF7">
    <property type="entry name" value="D,D-DIPEPTIDE TRANSPORT ATP-BINDING PROTEIN DDPF-RELATED"/>
    <property type="match status" value="1"/>
</dbReference>
<dbReference type="SUPFAM" id="SSF52540">
    <property type="entry name" value="P-loop containing nucleoside triphosphate hydrolases"/>
    <property type="match status" value="1"/>
</dbReference>
<evidence type="ECO:0000313" key="7">
    <source>
        <dbReference type="Proteomes" id="UP000292373"/>
    </source>
</evidence>
<organism evidence="6 7">
    <name type="scientific">Propioniciclava sinopodophylli</name>
    <dbReference type="NCBI Taxonomy" id="1837344"/>
    <lineage>
        <taxon>Bacteria</taxon>
        <taxon>Bacillati</taxon>
        <taxon>Actinomycetota</taxon>
        <taxon>Actinomycetes</taxon>
        <taxon>Propionibacteriales</taxon>
        <taxon>Propionibacteriaceae</taxon>
        <taxon>Propioniciclava</taxon>
    </lineage>
</organism>
<dbReference type="InterPro" id="IPR003439">
    <property type="entry name" value="ABC_transporter-like_ATP-bd"/>
</dbReference>
<dbReference type="Gene3D" id="3.40.50.300">
    <property type="entry name" value="P-loop containing nucleotide triphosphate hydrolases"/>
    <property type="match status" value="1"/>
</dbReference>
<evidence type="ECO:0000256" key="3">
    <source>
        <dbReference type="ARBA" id="ARBA00022741"/>
    </source>
</evidence>
<keyword evidence="3" id="KW-0547">Nucleotide-binding</keyword>
<dbReference type="Proteomes" id="UP000292373">
    <property type="component" value="Unassembled WGS sequence"/>
</dbReference>
<keyword evidence="7" id="KW-1185">Reference proteome</keyword>
<dbReference type="Pfam" id="PF00005">
    <property type="entry name" value="ABC_tran"/>
    <property type="match status" value="1"/>
</dbReference>
<dbReference type="InterPro" id="IPR017871">
    <property type="entry name" value="ABC_transporter-like_CS"/>
</dbReference>
<dbReference type="PROSITE" id="PS00211">
    <property type="entry name" value="ABC_TRANSPORTER_1"/>
    <property type="match status" value="1"/>
</dbReference>
<reference evidence="6 7" key="1">
    <citation type="submission" date="2019-01" db="EMBL/GenBank/DDBJ databases">
        <title>Lactibacter flavus gen. nov., sp. nov., a novel bacterium of the family Propionibacteriaceae isolated from raw milk and dairy products.</title>
        <authorList>
            <person name="Huptas C."/>
            <person name="Wenning M."/>
            <person name="Breitenwieser F."/>
            <person name="Doll E."/>
            <person name="Von Neubeck M."/>
            <person name="Busse H.-J."/>
            <person name="Scherer S."/>
        </authorList>
    </citation>
    <scope>NUCLEOTIDE SEQUENCE [LARGE SCALE GENOMIC DNA]</scope>
    <source>
        <strain evidence="6 7">KCTC 33808</strain>
    </source>
</reference>
<proteinExistence type="inferred from homology"/>
<sequence>MTALFEVHGLTRVYTTGRRSVVALEDVSLTVEPGQRLGIVGESGSGKSTLVRLMAGLDRPTSGTVHFGGRPVSGVPERQLGFLRASVQFVFQDPRSSLNPRMRVGDVVAEPLRSPLVRRELGALDQRRRVAEVLDAVGLPADAASRYPHEFSGGQRQRIAIARALAPSPQVLIADEAVSALDVSVRAHVLNLLMALVDDLGLTLLFVSHDLAVVRHVCPDAVVLQGGRIVERGPTQRLFTAPEHPYTARLVAAIPTFRARS</sequence>
<evidence type="ECO:0000256" key="1">
    <source>
        <dbReference type="ARBA" id="ARBA00005417"/>
    </source>
</evidence>